<evidence type="ECO:0000256" key="4">
    <source>
        <dbReference type="ARBA" id="ARBA00004906"/>
    </source>
</evidence>
<evidence type="ECO:0000256" key="14">
    <source>
        <dbReference type="ARBA" id="ARBA00035131"/>
    </source>
</evidence>
<evidence type="ECO:0000256" key="9">
    <source>
        <dbReference type="ARBA" id="ARBA00022723"/>
    </source>
</evidence>
<organism evidence="19 20">
    <name type="scientific">Romanomermis culicivorax</name>
    <name type="common">Nematode worm</name>
    <dbReference type="NCBI Taxonomy" id="13658"/>
    <lineage>
        <taxon>Eukaryota</taxon>
        <taxon>Metazoa</taxon>
        <taxon>Ecdysozoa</taxon>
        <taxon>Nematoda</taxon>
        <taxon>Enoplea</taxon>
        <taxon>Dorylaimia</taxon>
        <taxon>Mermithida</taxon>
        <taxon>Mermithoidea</taxon>
        <taxon>Mermithidae</taxon>
        <taxon>Romanomermis</taxon>
    </lineage>
</organism>
<dbReference type="SMART" id="SM00184">
    <property type="entry name" value="RING"/>
    <property type="match status" value="1"/>
</dbReference>
<evidence type="ECO:0000256" key="11">
    <source>
        <dbReference type="ARBA" id="ARBA00022786"/>
    </source>
</evidence>
<dbReference type="EC" id="2.3.2.27" evidence="6"/>
<comment type="subcellular location">
    <subcellularLocation>
        <location evidence="3">Cytoplasm</location>
    </subcellularLocation>
    <subcellularLocation>
        <location evidence="2">Nucleus</location>
    </subcellularLocation>
</comment>
<keyword evidence="7" id="KW-0963">Cytoplasm</keyword>
<evidence type="ECO:0000259" key="18">
    <source>
        <dbReference type="PROSITE" id="PS50089"/>
    </source>
</evidence>
<dbReference type="PROSITE" id="PS50089">
    <property type="entry name" value="ZF_RING_2"/>
    <property type="match status" value="1"/>
</dbReference>
<keyword evidence="11" id="KW-0833">Ubl conjugation pathway</keyword>
<reference evidence="20" key="1">
    <citation type="submission" date="2022-11" db="UniProtKB">
        <authorList>
            <consortium name="WormBaseParasite"/>
        </authorList>
    </citation>
    <scope>IDENTIFICATION</scope>
</reference>
<dbReference type="InterPro" id="IPR039739">
    <property type="entry name" value="MAG2/RNF10"/>
</dbReference>
<keyword evidence="9" id="KW-0479">Metal-binding</keyword>
<evidence type="ECO:0000256" key="12">
    <source>
        <dbReference type="ARBA" id="ARBA00022833"/>
    </source>
</evidence>
<feature type="compositionally biased region" description="Basic residues" evidence="17">
    <location>
        <begin position="532"/>
        <end position="545"/>
    </location>
</feature>
<dbReference type="FunFam" id="3.30.40.10:FF:000112">
    <property type="entry name" value="RING finger protein 10"/>
    <property type="match status" value="1"/>
</dbReference>
<evidence type="ECO:0000256" key="2">
    <source>
        <dbReference type="ARBA" id="ARBA00004123"/>
    </source>
</evidence>
<dbReference type="InterPro" id="IPR017907">
    <property type="entry name" value="Znf_RING_CS"/>
</dbReference>
<protein>
    <recommendedName>
        <fullName evidence="14">E3 ubiquitin-protein ligase RNF10</fullName>
        <ecNumber evidence="6">2.3.2.27</ecNumber>
    </recommendedName>
    <alternativeName>
        <fullName evidence="15">RING finger protein 10</fullName>
    </alternativeName>
</protein>
<evidence type="ECO:0000256" key="15">
    <source>
        <dbReference type="ARBA" id="ARBA00035390"/>
    </source>
</evidence>
<accession>A0A915L505</accession>
<evidence type="ECO:0000256" key="3">
    <source>
        <dbReference type="ARBA" id="ARBA00004496"/>
    </source>
</evidence>
<dbReference type="GO" id="GO:0005634">
    <property type="term" value="C:nucleus"/>
    <property type="evidence" value="ECO:0007669"/>
    <property type="project" value="UniProtKB-SubCell"/>
</dbReference>
<evidence type="ECO:0000313" key="20">
    <source>
        <dbReference type="WBParaSite" id="nRc.2.0.1.t45592-RA"/>
    </source>
</evidence>
<sequence>CQFVVNDKFDYTAHLINPDLLVDWENIEEIRLSEPETPSCPICLYPPVAAQITKCGHVFCYACILHYLSLSDKQWRKCPICYESVYKNQLRSVLTNKAKLYRTGEKITFRLMFREKGSNIVAPVSNSRSENSSIFNRFEDSFARFSKLLLTTNQQTLISTIEREKVELECQYAQEKDQPESCFILEALEAINCRKQTLRSLPVANSNSKDSDTPKDAPRTECIETFIDAFNDISVMAPNENAKNEKTSTIGENNTNNMKNKPLTEKIYYFYQGQWRFLKSLRPDDGQPIFMHPLNVHCLIMEYGSLARAPELITGIVVEADTFTMCPDVRKHYRYLGHLPLTSVFSLIEFKFDESDGQVSKKTLECFKDEFEKRDRFRARKLDQEKKQQERCQLWEKAVLHNASSIGGNNSTLSIDLPSSTYVHSVQSQIEASLTSSDSNLIENINRTLPSTSGVQTETSAASSLDEHGLSFAQMLKCGKPKQNVRIVADPKDSEEYAPSALTSYRAEFGDAIKLALENFNSKNNDGNASNGKKKKKKGKILFTL</sequence>
<keyword evidence="19" id="KW-1185">Reference proteome</keyword>
<evidence type="ECO:0000256" key="1">
    <source>
        <dbReference type="ARBA" id="ARBA00000900"/>
    </source>
</evidence>
<evidence type="ECO:0000256" key="16">
    <source>
        <dbReference type="PROSITE-ProRule" id="PRU00175"/>
    </source>
</evidence>
<keyword evidence="12" id="KW-0862">Zinc</keyword>
<dbReference type="GO" id="GO:0008270">
    <property type="term" value="F:zinc ion binding"/>
    <property type="evidence" value="ECO:0007669"/>
    <property type="project" value="UniProtKB-KW"/>
</dbReference>
<dbReference type="GO" id="GO:0061630">
    <property type="term" value="F:ubiquitin protein ligase activity"/>
    <property type="evidence" value="ECO:0007669"/>
    <property type="project" value="UniProtKB-EC"/>
</dbReference>
<name>A0A915L505_ROMCU</name>
<dbReference type="Gene3D" id="3.30.40.10">
    <property type="entry name" value="Zinc/RING finger domain, C3HC4 (zinc finger)"/>
    <property type="match status" value="1"/>
</dbReference>
<feature type="region of interest" description="Disordered" evidence="17">
    <location>
        <begin position="521"/>
        <end position="545"/>
    </location>
</feature>
<feature type="domain" description="RING-type" evidence="18">
    <location>
        <begin position="40"/>
        <end position="81"/>
    </location>
</feature>
<dbReference type="OMA" id="PRTECIE"/>
<evidence type="ECO:0000256" key="8">
    <source>
        <dbReference type="ARBA" id="ARBA00022679"/>
    </source>
</evidence>
<dbReference type="PROSITE" id="PS00518">
    <property type="entry name" value="ZF_RING_1"/>
    <property type="match status" value="1"/>
</dbReference>
<dbReference type="WBParaSite" id="nRc.2.0.1.t45592-RA">
    <property type="protein sequence ID" value="nRc.2.0.1.t45592-RA"/>
    <property type="gene ID" value="nRc.2.0.1.g45592"/>
</dbReference>
<dbReference type="GO" id="GO:0000976">
    <property type="term" value="F:transcription cis-regulatory region binding"/>
    <property type="evidence" value="ECO:0007669"/>
    <property type="project" value="TreeGrafter"/>
</dbReference>
<evidence type="ECO:0000256" key="5">
    <source>
        <dbReference type="ARBA" id="ARBA00008117"/>
    </source>
</evidence>
<evidence type="ECO:0000256" key="10">
    <source>
        <dbReference type="ARBA" id="ARBA00022771"/>
    </source>
</evidence>
<dbReference type="CDD" id="cd16536">
    <property type="entry name" value="RING-HC_RNF10"/>
    <property type="match status" value="1"/>
</dbReference>
<dbReference type="AlphaFoldDB" id="A0A915L505"/>
<proteinExistence type="inferred from homology"/>
<evidence type="ECO:0000256" key="7">
    <source>
        <dbReference type="ARBA" id="ARBA00022490"/>
    </source>
</evidence>
<dbReference type="GO" id="GO:0005737">
    <property type="term" value="C:cytoplasm"/>
    <property type="evidence" value="ECO:0007669"/>
    <property type="project" value="UniProtKB-SubCell"/>
</dbReference>
<dbReference type="Pfam" id="PF00097">
    <property type="entry name" value="zf-C3HC4"/>
    <property type="match status" value="1"/>
</dbReference>
<comment type="catalytic activity">
    <reaction evidence="1">
        <text>S-ubiquitinyl-[E2 ubiquitin-conjugating enzyme]-L-cysteine + [acceptor protein]-L-lysine = [E2 ubiquitin-conjugating enzyme]-L-cysteine + N(6)-ubiquitinyl-[acceptor protein]-L-lysine.</text>
        <dbReference type="EC" id="2.3.2.27"/>
    </reaction>
</comment>
<keyword evidence="10 16" id="KW-0863">Zinc-finger</keyword>
<dbReference type="InterPro" id="IPR001841">
    <property type="entry name" value="Znf_RING"/>
</dbReference>
<comment type="pathway">
    <text evidence="4">Protein modification; protein ubiquitination.</text>
</comment>
<evidence type="ECO:0000256" key="13">
    <source>
        <dbReference type="ARBA" id="ARBA00023242"/>
    </source>
</evidence>
<keyword evidence="13" id="KW-0539">Nucleus</keyword>
<feature type="compositionally biased region" description="Low complexity" evidence="17">
    <location>
        <begin position="521"/>
        <end position="531"/>
    </location>
</feature>
<dbReference type="GO" id="GO:0045944">
    <property type="term" value="P:positive regulation of transcription by RNA polymerase II"/>
    <property type="evidence" value="ECO:0007669"/>
    <property type="project" value="TreeGrafter"/>
</dbReference>
<dbReference type="InterPro" id="IPR013083">
    <property type="entry name" value="Znf_RING/FYVE/PHD"/>
</dbReference>
<dbReference type="PANTHER" id="PTHR12983:SF9">
    <property type="entry name" value="E3 UBIQUITIN-PROTEIN LIGASE RNF10"/>
    <property type="match status" value="1"/>
</dbReference>
<dbReference type="SUPFAM" id="SSF57850">
    <property type="entry name" value="RING/U-box"/>
    <property type="match status" value="1"/>
</dbReference>
<evidence type="ECO:0000256" key="6">
    <source>
        <dbReference type="ARBA" id="ARBA00012483"/>
    </source>
</evidence>
<comment type="similarity">
    <text evidence="5">Belongs to the RNF10 family.</text>
</comment>
<evidence type="ECO:0000313" key="19">
    <source>
        <dbReference type="Proteomes" id="UP000887565"/>
    </source>
</evidence>
<dbReference type="InterPro" id="IPR018957">
    <property type="entry name" value="Znf_C3HC4_RING-type"/>
</dbReference>
<dbReference type="Proteomes" id="UP000887565">
    <property type="component" value="Unplaced"/>
</dbReference>
<evidence type="ECO:0000256" key="17">
    <source>
        <dbReference type="SAM" id="MobiDB-lite"/>
    </source>
</evidence>
<dbReference type="PANTHER" id="PTHR12983">
    <property type="entry name" value="RING FINGER 10 FAMILY MEMBER"/>
    <property type="match status" value="1"/>
</dbReference>
<keyword evidence="8" id="KW-0808">Transferase</keyword>